<evidence type="ECO:0000313" key="2">
    <source>
        <dbReference type="EMBL" id="SEW41405.1"/>
    </source>
</evidence>
<feature type="domain" description="Flagellin C-terminal" evidence="1">
    <location>
        <begin position="257"/>
        <end position="335"/>
    </location>
</feature>
<dbReference type="AlphaFoldDB" id="A0A1I0RLV7"/>
<dbReference type="Gene3D" id="1.20.1330.10">
    <property type="entry name" value="f41 fragment of flagellin, N-terminal domain"/>
    <property type="match status" value="1"/>
</dbReference>
<keyword evidence="2" id="KW-0969">Cilium</keyword>
<dbReference type="STRING" id="364200.SAMN04488515_2824"/>
<proteinExistence type="predicted"/>
<dbReference type="EMBL" id="FOIZ01000002">
    <property type="protein sequence ID" value="SEW41405.1"/>
    <property type="molecule type" value="Genomic_DNA"/>
</dbReference>
<dbReference type="Proteomes" id="UP000199167">
    <property type="component" value="Unassembled WGS sequence"/>
</dbReference>
<dbReference type="Pfam" id="PF00700">
    <property type="entry name" value="Flagellin_C"/>
    <property type="match status" value="1"/>
</dbReference>
<name>A0A1I0RLV7_9RHOB</name>
<dbReference type="OrthoDB" id="7312911at2"/>
<evidence type="ECO:0000313" key="3">
    <source>
        <dbReference type="Proteomes" id="UP000199167"/>
    </source>
</evidence>
<evidence type="ECO:0000259" key="1">
    <source>
        <dbReference type="Pfam" id="PF00700"/>
    </source>
</evidence>
<keyword evidence="2" id="KW-0282">Flagellum</keyword>
<reference evidence="2 3" key="1">
    <citation type="submission" date="2016-10" db="EMBL/GenBank/DDBJ databases">
        <authorList>
            <person name="de Groot N.N."/>
        </authorList>
    </citation>
    <scope>NUCLEOTIDE SEQUENCE [LARGE SCALE GENOMIC DNA]</scope>
    <source>
        <strain evidence="2 3">DSM 17925</strain>
    </source>
</reference>
<dbReference type="RefSeq" id="WP_089996049.1">
    <property type="nucleotide sequence ID" value="NZ_FOIZ01000002.1"/>
</dbReference>
<organism evidence="2 3">
    <name type="scientific">Cognatiyoonia koreensis</name>
    <dbReference type="NCBI Taxonomy" id="364200"/>
    <lineage>
        <taxon>Bacteria</taxon>
        <taxon>Pseudomonadati</taxon>
        <taxon>Pseudomonadota</taxon>
        <taxon>Alphaproteobacteria</taxon>
        <taxon>Rhodobacterales</taxon>
        <taxon>Paracoccaceae</taxon>
        <taxon>Cognatiyoonia</taxon>
    </lineage>
</organism>
<dbReference type="InterPro" id="IPR046358">
    <property type="entry name" value="Flagellin_C"/>
</dbReference>
<keyword evidence="3" id="KW-1185">Reference proteome</keyword>
<sequence>MPIHTVGDMSQHFQSLRQTGRLKTDLNVLTGELSSQIKNDLTRSLGGDLRQLQSIDREITLLQGYQQAGTEIAQRLSFAQTTLAAIDRIRGNFMETALQITPESAARDIQASVKAGEAAFTEIATQLNRRLGERTIFGGADVARDPLAPPQEMLTSLRAATAGLTDQADIIAAVDDWFDDPAGGFATLGYQGDTGPQLQQRISADKTIALNMRADGAASVALLKGAAIAAMADENTVGLTDRTRAGLVQTSGQRMLSAADDLTAMRSDLGAAQASVDEAAAAHGAQLTAFQINRNELTAADPFDTASRLQNVQQQLEMHYTVTARLSQLSLVNYLR</sequence>
<protein>
    <submittedName>
        <fullName evidence="2">Flagellar hook-associated protein 3 FlgL</fullName>
    </submittedName>
</protein>
<accession>A0A1I0RLV7</accession>
<dbReference type="SUPFAM" id="SSF64518">
    <property type="entry name" value="Phase 1 flagellin"/>
    <property type="match status" value="1"/>
</dbReference>
<keyword evidence="2" id="KW-0966">Cell projection</keyword>
<gene>
    <name evidence="2" type="ORF">SAMN04488515_2824</name>
</gene>